<comment type="caution">
    <text evidence="1">The sequence shown here is derived from an EMBL/GenBank/DDBJ whole genome shotgun (WGS) entry which is preliminary data.</text>
</comment>
<accession>A0A2C5ZHS5</accession>
<organism evidence="1 2">
    <name type="scientific">Ophiocordyceps camponoti-rufipedis</name>
    <dbReference type="NCBI Taxonomy" id="2004952"/>
    <lineage>
        <taxon>Eukaryota</taxon>
        <taxon>Fungi</taxon>
        <taxon>Dikarya</taxon>
        <taxon>Ascomycota</taxon>
        <taxon>Pezizomycotina</taxon>
        <taxon>Sordariomycetes</taxon>
        <taxon>Hypocreomycetidae</taxon>
        <taxon>Hypocreales</taxon>
        <taxon>Ophiocordycipitaceae</taxon>
        <taxon>Ophiocordyceps</taxon>
    </lineage>
</organism>
<sequence length="363" mass="40259">MRPMDAQVYTLEGDDREPSSMTLIFDHLSTVVGPLNYDEVLHLAQHYLGFCGGHVGVYSDDPGLLIQLVPVATFADWLCKKEQALSSCYDWGRVIDSRLLPENGTAVEGEDVESKRTDSGETDACSFAGNVALSMYKEAREEGPFRRQAARQAKTQLPAEMPQIKAPAATGIDALNCKPDPSRLLEYLRDHPSSGTITFERNQVWSPKSKITSRELFRVTACVAFESPDVMKRCLATLSGQIAVDAQVWCSTNTATDSGQFSMAFVFSHLNLCDHVTEIMSYEIVIRRVQHYFGHCALGSQASKSDQTSSDWMSSEVSRLMIQLVPISCIRQWLVEKEAIFSMCENRGELPGRGFKCNTPCSG</sequence>
<keyword evidence="2" id="KW-1185">Reference proteome</keyword>
<name>A0A2C5ZHS5_9HYPO</name>
<proteinExistence type="predicted"/>
<dbReference type="AlphaFoldDB" id="A0A2C5ZHS5"/>
<dbReference type="EMBL" id="NJES01000068">
    <property type="protein sequence ID" value="PHH78751.1"/>
    <property type="molecule type" value="Genomic_DNA"/>
</dbReference>
<evidence type="ECO:0000313" key="2">
    <source>
        <dbReference type="Proteomes" id="UP000226431"/>
    </source>
</evidence>
<evidence type="ECO:0000313" key="1">
    <source>
        <dbReference type="EMBL" id="PHH78751.1"/>
    </source>
</evidence>
<reference evidence="1 2" key="1">
    <citation type="submission" date="2017-06" db="EMBL/GenBank/DDBJ databases">
        <title>Ant-infecting Ophiocordyceps genomes reveal a high diversity of potential behavioral manipulation genes and a possible major role for enterotoxins.</title>
        <authorList>
            <person name="De Bekker C."/>
            <person name="Evans H.C."/>
            <person name="Brachmann A."/>
            <person name="Hughes D.P."/>
        </authorList>
    </citation>
    <scope>NUCLEOTIDE SEQUENCE [LARGE SCALE GENOMIC DNA]</scope>
    <source>
        <strain evidence="1 2">Map16</strain>
    </source>
</reference>
<gene>
    <name evidence="1" type="ORF">CDD80_6302</name>
</gene>
<protein>
    <submittedName>
        <fullName evidence="1">Uncharacterized protein</fullName>
    </submittedName>
</protein>
<dbReference type="Proteomes" id="UP000226431">
    <property type="component" value="Unassembled WGS sequence"/>
</dbReference>